<reference evidence="7 8" key="1">
    <citation type="journal article" date="2013" name="Curr. Biol.">
        <title>The Genome of the Foraminiferan Reticulomyxa filosa.</title>
        <authorList>
            <person name="Glockner G."/>
            <person name="Hulsmann N."/>
            <person name="Schleicher M."/>
            <person name="Noegel A.A."/>
            <person name="Eichinger L."/>
            <person name="Gallinger C."/>
            <person name="Pawlowski J."/>
            <person name="Sierra R."/>
            <person name="Euteneuer U."/>
            <person name="Pillet L."/>
            <person name="Moustafa A."/>
            <person name="Platzer M."/>
            <person name="Groth M."/>
            <person name="Szafranski K."/>
            <person name="Schliwa M."/>
        </authorList>
    </citation>
    <scope>NUCLEOTIDE SEQUENCE [LARGE SCALE GENOMIC DNA]</scope>
</reference>
<keyword evidence="8" id="KW-1185">Reference proteome</keyword>
<organism evidence="7 8">
    <name type="scientific">Reticulomyxa filosa</name>
    <dbReference type="NCBI Taxonomy" id="46433"/>
    <lineage>
        <taxon>Eukaryota</taxon>
        <taxon>Sar</taxon>
        <taxon>Rhizaria</taxon>
        <taxon>Retaria</taxon>
        <taxon>Foraminifera</taxon>
        <taxon>Monothalamids</taxon>
        <taxon>Reticulomyxidae</taxon>
        <taxon>Reticulomyxa</taxon>
    </lineage>
</organism>
<evidence type="ECO:0000256" key="1">
    <source>
        <dbReference type="ARBA" id="ARBA00004120"/>
    </source>
</evidence>
<dbReference type="InterPro" id="IPR010796">
    <property type="entry name" value="C2_B9-type_dom"/>
</dbReference>
<evidence type="ECO:0000256" key="4">
    <source>
        <dbReference type="ARBA" id="ARBA00023212"/>
    </source>
</evidence>
<keyword evidence="2" id="KW-0963">Cytoplasm</keyword>
<dbReference type="EMBL" id="ASPP01006497">
    <property type="protein sequence ID" value="ETO28739.1"/>
    <property type="molecule type" value="Genomic_DNA"/>
</dbReference>
<dbReference type="PROSITE" id="PS51381">
    <property type="entry name" value="C2_B9"/>
    <property type="match status" value="1"/>
</dbReference>
<dbReference type="Proteomes" id="UP000023152">
    <property type="component" value="Unassembled WGS sequence"/>
</dbReference>
<evidence type="ECO:0000256" key="3">
    <source>
        <dbReference type="ARBA" id="ARBA00022794"/>
    </source>
</evidence>
<accession>X6NSK4</accession>
<comment type="caution">
    <text evidence="7">The sequence shown here is derived from an EMBL/GenBank/DDBJ whole genome shotgun (WGS) entry which is preliminary data.</text>
</comment>
<gene>
    <name evidence="7" type="ORF">RFI_08389</name>
</gene>
<comment type="subcellular location">
    <subcellularLocation>
        <location evidence="1">Cytoplasm</location>
        <location evidence="1">Cytoskeleton</location>
        <location evidence="1">Cilium basal body</location>
    </subcellularLocation>
</comment>
<proteinExistence type="predicted"/>
<evidence type="ECO:0000256" key="5">
    <source>
        <dbReference type="ARBA" id="ARBA00023273"/>
    </source>
</evidence>
<keyword evidence="3" id="KW-0970">Cilium biogenesis/degradation</keyword>
<dbReference type="GO" id="GO:0060271">
    <property type="term" value="P:cilium assembly"/>
    <property type="evidence" value="ECO:0007669"/>
    <property type="project" value="TreeGrafter"/>
</dbReference>
<evidence type="ECO:0000313" key="7">
    <source>
        <dbReference type="EMBL" id="ETO28739.1"/>
    </source>
</evidence>
<dbReference type="PANTHER" id="PTHR12968">
    <property type="entry name" value="B9 DOMAIN-CONTAINING"/>
    <property type="match status" value="1"/>
</dbReference>
<dbReference type="GO" id="GO:0036038">
    <property type="term" value="C:MKS complex"/>
    <property type="evidence" value="ECO:0007669"/>
    <property type="project" value="TreeGrafter"/>
</dbReference>
<evidence type="ECO:0000256" key="6">
    <source>
        <dbReference type="ARBA" id="ARBA00039272"/>
    </source>
</evidence>
<keyword evidence="4" id="KW-0206">Cytoskeleton</keyword>
<dbReference type="AlphaFoldDB" id="X6NSK4"/>
<name>X6NSK4_RETFI</name>
<evidence type="ECO:0000313" key="8">
    <source>
        <dbReference type="Proteomes" id="UP000023152"/>
    </source>
</evidence>
<protein>
    <recommendedName>
        <fullName evidence="6">B9 domain-containing protein 2</fullName>
    </recommendedName>
</protein>
<keyword evidence="5" id="KW-0966">Cell projection</keyword>
<dbReference type="PANTHER" id="PTHR12968:SF2">
    <property type="entry name" value="B9 DOMAIN-CONTAINING PROTEIN 2"/>
    <property type="match status" value="1"/>
</dbReference>
<sequence>MSNKAPELHIIGEIVSGSNDLSTNCNCFCKYNITTGNEWECVSGSSKGQTQADYPSQSYWSFFNRLFNLPTLPYVWNHPIDVHYFMKTIHGWPKIVFEIGDIDSSGKKQISCLPLKMKDGYGVCFIPYSVGAHQIEVPIWRVVGTFEQEAHGKVTFFLENFTPLKAENFTIAFFLSNKPQKKGVANNPNWINFYSIDDNSTKFSEVRFNLSGVSYFLLFNQNSLSRIYFINYIYTLKSSSIRIFLKVHSFGKPILKYFLILMKRV</sequence>
<dbReference type="OrthoDB" id="184109at2759"/>
<evidence type="ECO:0000256" key="2">
    <source>
        <dbReference type="ARBA" id="ARBA00022490"/>
    </source>
</evidence>
<dbReference type="Pfam" id="PF07162">
    <property type="entry name" value="B9-C2"/>
    <property type="match status" value="1"/>
</dbReference>